<reference evidence="1 2" key="1">
    <citation type="submission" date="2017-07" db="EMBL/GenBank/DDBJ databases">
        <title>Genome sequence of the Sordaria macrospora wild type strain R19027.</title>
        <authorList>
            <person name="Nowrousian M."/>
            <person name="Teichert I."/>
            <person name="Kueck U."/>
        </authorList>
    </citation>
    <scope>NUCLEOTIDE SEQUENCE [LARGE SCALE GENOMIC DNA]</scope>
    <source>
        <strain evidence="1 2">R19027</strain>
        <tissue evidence="1">Mycelium</tissue>
    </source>
</reference>
<dbReference type="OMA" id="CAKAKYW"/>
<evidence type="ECO:0000313" key="1">
    <source>
        <dbReference type="EMBL" id="KAA8635774.1"/>
    </source>
</evidence>
<name>A0A8S8ZYA8_SORMA</name>
<organism evidence="1 2">
    <name type="scientific">Sordaria macrospora</name>
    <dbReference type="NCBI Taxonomy" id="5147"/>
    <lineage>
        <taxon>Eukaryota</taxon>
        <taxon>Fungi</taxon>
        <taxon>Dikarya</taxon>
        <taxon>Ascomycota</taxon>
        <taxon>Pezizomycotina</taxon>
        <taxon>Sordariomycetes</taxon>
        <taxon>Sordariomycetidae</taxon>
        <taxon>Sordariales</taxon>
        <taxon>Sordariaceae</taxon>
        <taxon>Sordaria</taxon>
    </lineage>
</organism>
<protein>
    <submittedName>
        <fullName evidence="1">Uncharacterized protein</fullName>
    </submittedName>
</protein>
<dbReference type="AlphaFoldDB" id="A0A8S8ZYA8"/>
<evidence type="ECO:0000313" key="2">
    <source>
        <dbReference type="Proteomes" id="UP000433876"/>
    </source>
</evidence>
<dbReference type="EMBL" id="NMPR01000009">
    <property type="protein sequence ID" value="KAA8635774.1"/>
    <property type="molecule type" value="Genomic_DNA"/>
</dbReference>
<accession>A0A8S8ZYA8</accession>
<proteinExistence type="predicted"/>
<gene>
    <name evidence="1" type="ORF">SMACR_04356</name>
</gene>
<comment type="caution">
    <text evidence="1">The sequence shown here is derived from an EMBL/GenBank/DDBJ whole genome shotgun (WGS) entry which is preliminary data.</text>
</comment>
<sequence length="78" mass="8186">MCGQLKTKFECPQCGTQMSTSSEKLTCATASSYGGCGSTSSSNREVTKKADNVCSSCRSKNVREFIANALGPVYGKSS</sequence>
<dbReference type="Proteomes" id="UP000433876">
    <property type="component" value="Unassembled WGS sequence"/>
</dbReference>
<dbReference type="VEuPathDB" id="FungiDB:SMAC_04356"/>